<accession>A0A409X5Q0</accession>
<reference evidence="2 3" key="1">
    <citation type="journal article" date="2018" name="Evol. Lett.">
        <title>Horizontal gene cluster transfer increased hallucinogenic mushroom diversity.</title>
        <authorList>
            <person name="Reynolds H.T."/>
            <person name="Vijayakumar V."/>
            <person name="Gluck-Thaler E."/>
            <person name="Korotkin H.B."/>
            <person name="Matheny P.B."/>
            <person name="Slot J.C."/>
        </authorList>
    </citation>
    <scope>NUCLEOTIDE SEQUENCE [LARGE SCALE GENOMIC DNA]</scope>
    <source>
        <strain evidence="2 3">2631</strain>
    </source>
</reference>
<gene>
    <name evidence="2" type="ORF">CVT25_002762</name>
</gene>
<dbReference type="AlphaFoldDB" id="A0A409X5Q0"/>
<comment type="caution">
    <text evidence="2">The sequence shown here is derived from an EMBL/GenBank/DDBJ whole genome shotgun (WGS) entry which is preliminary data.</text>
</comment>
<evidence type="ECO:0000313" key="2">
    <source>
        <dbReference type="EMBL" id="PPQ86128.1"/>
    </source>
</evidence>
<proteinExistence type="predicted"/>
<feature type="compositionally biased region" description="Basic and acidic residues" evidence="1">
    <location>
        <begin position="61"/>
        <end position="78"/>
    </location>
</feature>
<organism evidence="2 3">
    <name type="scientific">Psilocybe cyanescens</name>
    <dbReference type="NCBI Taxonomy" id="93625"/>
    <lineage>
        <taxon>Eukaryota</taxon>
        <taxon>Fungi</taxon>
        <taxon>Dikarya</taxon>
        <taxon>Basidiomycota</taxon>
        <taxon>Agaricomycotina</taxon>
        <taxon>Agaricomycetes</taxon>
        <taxon>Agaricomycetidae</taxon>
        <taxon>Agaricales</taxon>
        <taxon>Agaricineae</taxon>
        <taxon>Strophariaceae</taxon>
        <taxon>Psilocybe</taxon>
    </lineage>
</organism>
<dbReference type="EMBL" id="NHYD01002554">
    <property type="protein sequence ID" value="PPQ86128.1"/>
    <property type="molecule type" value="Genomic_DNA"/>
</dbReference>
<sequence>MHQYIKHDYPHRRHTCGQASPRVDGIVGCVAHELVAVVVSLDDRVAAEQARVAGIDGNEGDDGKNDHIYRVHRSNQDT</sequence>
<dbReference type="InParanoid" id="A0A409X5Q0"/>
<dbReference type="Proteomes" id="UP000283269">
    <property type="component" value="Unassembled WGS sequence"/>
</dbReference>
<keyword evidence="3" id="KW-1185">Reference proteome</keyword>
<feature type="region of interest" description="Disordered" evidence="1">
    <location>
        <begin position="54"/>
        <end position="78"/>
    </location>
</feature>
<evidence type="ECO:0000256" key="1">
    <source>
        <dbReference type="SAM" id="MobiDB-lite"/>
    </source>
</evidence>
<evidence type="ECO:0000313" key="3">
    <source>
        <dbReference type="Proteomes" id="UP000283269"/>
    </source>
</evidence>
<protein>
    <submittedName>
        <fullName evidence="2">Uncharacterized protein</fullName>
    </submittedName>
</protein>
<name>A0A409X5Q0_PSICY</name>